<gene>
    <name evidence="22" type="primary">aroB</name>
    <name evidence="22" type="ORF">DC3_44070</name>
</gene>
<keyword evidence="11" id="KW-0028">Amino-acid biosynthesis</keyword>
<dbReference type="GO" id="GO:0009073">
    <property type="term" value="P:aromatic amino acid family biosynthetic process"/>
    <property type="evidence" value="ECO:0007669"/>
    <property type="project" value="UniProtKB-KW"/>
</dbReference>
<dbReference type="GO" id="GO:0046872">
    <property type="term" value="F:metal ion binding"/>
    <property type="evidence" value="ECO:0007669"/>
    <property type="project" value="UniProtKB-KW"/>
</dbReference>
<evidence type="ECO:0000256" key="9">
    <source>
        <dbReference type="ARBA" id="ARBA00017684"/>
    </source>
</evidence>
<proteinExistence type="inferred from homology"/>
<comment type="cofactor">
    <cofactor evidence="4">
        <name>Zn(2+)</name>
        <dbReference type="ChEBI" id="CHEBI:29105"/>
    </cofactor>
</comment>
<dbReference type="EMBL" id="BJXB01000024">
    <property type="protein sequence ID" value="GEM48772.1"/>
    <property type="molecule type" value="Genomic_DNA"/>
</dbReference>
<evidence type="ECO:0000256" key="16">
    <source>
        <dbReference type="ARBA" id="ARBA00023141"/>
    </source>
</evidence>
<keyword evidence="23" id="KW-1185">Reference proteome</keyword>
<evidence type="ECO:0000256" key="1">
    <source>
        <dbReference type="ARBA" id="ARBA00001393"/>
    </source>
</evidence>
<dbReference type="OrthoDB" id="9806583at2"/>
<dbReference type="GO" id="GO:0003856">
    <property type="term" value="F:3-dehydroquinate synthase activity"/>
    <property type="evidence" value="ECO:0007669"/>
    <property type="project" value="UniProtKB-UniRule"/>
</dbReference>
<evidence type="ECO:0000256" key="10">
    <source>
        <dbReference type="ARBA" id="ARBA00022490"/>
    </source>
</evidence>
<evidence type="ECO:0000256" key="15">
    <source>
        <dbReference type="ARBA" id="ARBA00023027"/>
    </source>
</evidence>
<evidence type="ECO:0000259" key="20">
    <source>
        <dbReference type="Pfam" id="PF01761"/>
    </source>
</evidence>
<feature type="domain" description="3-dehydroquinate synthase N-terminal" evidence="20">
    <location>
        <begin position="55"/>
        <end position="166"/>
    </location>
</feature>
<name>A0A511N7F7_DEIC1</name>
<evidence type="ECO:0000256" key="18">
    <source>
        <dbReference type="ARBA" id="ARBA00023285"/>
    </source>
</evidence>
<organism evidence="22 23">
    <name type="scientific">Deinococcus cellulosilyticus (strain DSM 18568 / NBRC 106333 / KACC 11606 / 5516J-15)</name>
    <dbReference type="NCBI Taxonomy" id="1223518"/>
    <lineage>
        <taxon>Bacteria</taxon>
        <taxon>Thermotogati</taxon>
        <taxon>Deinococcota</taxon>
        <taxon>Deinococci</taxon>
        <taxon>Deinococcales</taxon>
        <taxon>Deinococcaceae</taxon>
        <taxon>Deinococcus</taxon>
    </lineage>
</organism>
<comment type="catalytic activity">
    <reaction evidence="1">
        <text>7-phospho-2-dehydro-3-deoxy-D-arabino-heptonate = 3-dehydroquinate + phosphate</text>
        <dbReference type="Rhea" id="RHEA:21968"/>
        <dbReference type="ChEBI" id="CHEBI:32364"/>
        <dbReference type="ChEBI" id="CHEBI:43474"/>
        <dbReference type="ChEBI" id="CHEBI:58394"/>
        <dbReference type="EC" id="4.2.3.4"/>
    </reaction>
</comment>
<reference evidence="22 23" key="1">
    <citation type="submission" date="2019-07" db="EMBL/GenBank/DDBJ databases">
        <title>Whole genome shotgun sequence of Deinococcus cellulosilyticus NBRC 106333.</title>
        <authorList>
            <person name="Hosoyama A."/>
            <person name="Uohara A."/>
            <person name="Ohji S."/>
            <person name="Ichikawa N."/>
        </authorList>
    </citation>
    <scope>NUCLEOTIDE SEQUENCE [LARGE SCALE GENOMIC DNA]</scope>
    <source>
        <strain evidence="22 23">NBRC 106333</strain>
    </source>
</reference>
<comment type="similarity">
    <text evidence="7">Belongs to the sugar phosphate cyclases superfamily. Dehydroquinate synthase family.</text>
</comment>
<dbReference type="Gene3D" id="3.40.50.1970">
    <property type="match status" value="1"/>
</dbReference>
<dbReference type="Pfam" id="PF24621">
    <property type="entry name" value="DHQS_C"/>
    <property type="match status" value="1"/>
</dbReference>
<evidence type="ECO:0000256" key="4">
    <source>
        <dbReference type="ARBA" id="ARBA00001947"/>
    </source>
</evidence>
<comment type="caution">
    <text evidence="22">The sequence shown here is derived from an EMBL/GenBank/DDBJ whole genome shotgun (WGS) entry which is preliminary data.</text>
</comment>
<evidence type="ECO:0000256" key="17">
    <source>
        <dbReference type="ARBA" id="ARBA00023239"/>
    </source>
</evidence>
<keyword evidence="14" id="KW-0862">Zinc</keyword>
<dbReference type="CDD" id="cd08195">
    <property type="entry name" value="DHQS"/>
    <property type="match status" value="1"/>
</dbReference>
<accession>A0A511N7F7</accession>
<comment type="cofactor">
    <cofactor evidence="3">
        <name>Co(2+)</name>
        <dbReference type="ChEBI" id="CHEBI:48828"/>
    </cofactor>
</comment>
<dbReference type="InterPro" id="IPR030960">
    <property type="entry name" value="DHQS/DOIS_N"/>
</dbReference>
<keyword evidence="18" id="KW-0170">Cobalt</keyword>
<sequence>MHKIHVQVSDPYTVSVGFDLLETLEFPRNTALIYDSNIPQATLDRLKEKVSLLIPLPAGEACKNFTVLADVLSKLAAANFTRDSVIVALGGGATSDLAGYAAASYLRGVKFINLPTTLLGMVDASVGGKTGINLPEGKNLVGAFWQPQSVHADLATLESLSPQVFKEGMAEMFKHNLLDPTATVSKFYELEDVRSEVFARELALSIGVKAHIVSIDPTEKHERAFLNFGHTLAHALEAVSKHQISHGEAVAYGMHYAAHLSRNMGGQDLTAKTLEFLRWMNPVPPPSRDFETLHGFMSRDKKADSEGIRFTLLKDHGEPYLARVPLTVQQESFRQFLQDV</sequence>
<evidence type="ECO:0000259" key="21">
    <source>
        <dbReference type="Pfam" id="PF24621"/>
    </source>
</evidence>
<keyword evidence="13" id="KW-0547">Nucleotide-binding</keyword>
<keyword evidence="15" id="KW-0520">NAD</keyword>
<evidence type="ECO:0000256" key="2">
    <source>
        <dbReference type="ARBA" id="ARBA00001911"/>
    </source>
</evidence>
<dbReference type="InterPro" id="IPR030963">
    <property type="entry name" value="DHQ_synth_fam"/>
</dbReference>
<dbReference type="FunFam" id="3.40.50.1970:FF:000007">
    <property type="entry name" value="Pentafunctional AROM polypeptide"/>
    <property type="match status" value="1"/>
</dbReference>
<dbReference type="PANTHER" id="PTHR43622">
    <property type="entry name" value="3-DEHYDROQUINATE SYNTHASE"/>
    <property type="match status" value="1"/>
</dbReference>
<evidence type="ECO:0000313" key="22">
    <source>
        <dbReference type="EMBL" id="GEM48772.1"/>
    </source>
</evidence>
<dbReference type="RefSeq" id="WP_146888124.1">
    <property type="nucleotide sequence ID" value="NZ_BJXB01000024.1"/>
</dbReference>
<feature type="domain" description="3-dehydroquinate synthase C-terminal" evidence="21">
    <location>
        <begin position="168"/>
        <end position="303"/>
    </location>
</feature>
<dbReference type="PIRSF" id="PIRSF001455">
    <property type="entry name" value="DHQ_synth"/>
    <property type="match status" value="1"/>
</dbReference>
<evidence type="ECO:0000313" key="23">
    <source>
        <dbReference type="Proteomes" id="UP000321306"/>
    </source>
</evidence>
<keyword evidence="16" id="KW-0057">Aromatic amino acid biosynthesis</keyword>
<keyword evidence="17" id="KW-0456">Lyase</keyword>
<dbReference type="PANTHER" id="PTHR43622:SF7">
    <property type="entry name" value="3-DEHYDROQUINATE SYNTHASE, CHLOROPLASTIC"/>
    <property type="match status" value="1"/>
</dbReference>
<dbReference type="Gene3D" id="1.20.1090.10">
    <property type="entry name" value="Dehydroquinate synthase-like - alpha domain"/>
    <property type="match status" value="1"/>
</dbReference>
<dbReference type="AlphaFoldDB" id="A0A511N7F7"/>
<evidence type="ECO:0000256" key="19">
    <source>
        <dbReference type="NCBIfam" id="TIGR01357"/>
    </source>
</evidence>
<dbReference type="GO" id="GO:0000166">
    <property type="term" value="F:nucleotide binding"/>
    <property type="evidence" value="ECO:0007669"/>
    <property type="project" value="UniProtKB-KW"/>
</dbReference>
<evidence type="ECO:0000256" key="6">
    <source>
        <dbReference type="ARBA" id="ARBA00004661"/>
    </source>
</evidence>
<comment type="cofactor">
    <cofactor evidence="2">
        <name>NAD(+)</name>
        <dbReference type="ChEBI" id="CHEBI:57540"/>
    </cofactor>
</comment>
<evidence type="ECO:0000256" key="5">
    <source>
        <dbReference type="ARBA" id="ARBA00004496"/>
    </source>
</evidence>
<dbReference type="NCBIfam" id="TIGR01357">
    <property type="entry name" value="aroB"/>
    <property type="match status" value="1"/>
</dbReference>
<dbReference type="GO" id="GO:0005737">
    <property type="term" value="C:cytoplasm"/>
    <property type="evidence" value="ECO:0007669"/>
    <property type="project" value="UniProtKB-SubCell"/>
</dbReference>
<evidence type="ECO:0000256" key="12">
    <source>
        <dbReference type="ARBA" id="ARBA00022723"/>
    </source>
</evidence>
<comment type="subcellular location">
    <subcellularLocation>
        <location evidence="5">Cytoplasm</location>
    </subcellularLocation>
</comment>
<dbReference type="InterPro" id="IPR056179">
    <property type="entry name" value="DHQS_C"/>
</dbReference>
<comment type="pathway">
    <text evidence="6">Metabolic intermediate biosynthesis; chorismate biosynthesis; chorismate from D-erythrose 4-phosphate and phosphoenolpyruvate: step 2/7.</text>
</comment>
<evidence type="ECO:0000256" key="14">
    <source>
        <dbReference type="ARBA" id="ARBA00022833"/>
    </source>
</evidence>
<keyword evidence="12" id="KW-0479">Metal-binding</keyword>
<evidence type="ECO:0000256" key="8">
    <source>
        <dbReference type="ARBA" id="ARBA00013031"/>
    </source>
</evidence>
<dbReference type="InterPro" id="IPR050071">
    <property type="entry name" value="Dehydroquinate_synthase"/>
</dbReference>
<evidence type="ECO:0000256" key="13">
    <source>
        <dbReference type="ARBA" id="ARBA00022741"/>
    </source>
</evidence>
<dbReference type="Pfam" id="PF01761">
    <property type="entry name" value="DHQ_synthase"/>
    <property type="match status" value="1"/>
</dbReference>
<dbReference type="GO" id="GO:0008652">
    <property type="term" value="P:amino acid biosynthetic process"/>
    <property type="evidence" value="ECO:0007669"/>
    <property type="project" value="UniProtKB-KW"/>
</dbReference>
<dbReference type="Proteomes" id="UP000321306">
    <property type="component" value="Unassembled WGS sequence"/>
</dbReference>
<dbReference type="InterPro" id="IPR016037">
    <property type="entry name" value="DHQ_synth_AroB"/>
</dbReference>
<dbReference type="SUPFAM" id="SSF56796">
    <property type="entry name" value="Dehydroquinate synthase-like"/>
    <property type="match status" value="1"/>
</dbReference>
<evidence type="ECO:0000256" key="7">
    <source>
        <dbReference type="ARBA" id="ARBA00005412"/>
    </source>
</evidence>
<dbReference type="GO" id="GO:0009423">
    <property type="term" value="P:chorismate biosynthetic process"/>
    <property type="evidence" value="ECO:0007669"/>
    <property type="project" value="UniProtKB-UniRule"/>
</dbReference>
<evidence type="ECO:0000256" key="11">
    <source>
        <dbReference type="ARBA" id="ARBA00022605"/>
    </source>
</evidence>
<protein>
    <recommendedName>
        <fullName evidence="9 19">3-dehydroquinate synthase</fullName>
        <ecNumber evidence="8 19">4.2.3.4</ecNumber>
    </recommendedName>
</protein>
<evidence type="ECO:0000256" key="3">
    <source>
        <dbReference type="ARBA" id="ARBA00001941"/>
    </source>
</evidence>
<keyword evidence="10" id="KW-0963">Cytoplasm</keyword>
<dbReference type="EC" id="4.2.3.4" evidence="8 19"/>